<reference evidence="3 4" key="1">
    <citation type="submission" date="2018-05" db="EMBL/GenBank/DDBJ databases">
        <title>Genomic Encyclopedia of Type Strains, Phase IV (KMG-IV): sequencing the most valuable type-strain genomes for metagenomic binning, comparative biology and taxonomic classification.</title>
        <authorList>
            <person name="Goeker M."/>
        </authorList>
    </citation>
    <scope>NUCLEOTIDE SEQUENCE [LARGE SCALE GENOMIC DNA]</scope>
    <source>
        <strain evidence="3 4">DSM 6462</strain>
    </source>
</reference>
<accession>A0A2V3TXD1</accession>
<dbReference type="EMBL" id="QJJK01000011">
    <property type="protein sequence ID" value="PXW54480.1"/>
    <property type="molecule type" value="Genomic_DNA"/>
</dbReference>
<evidence type="ECO:0000313" key="3">
    <source>
        <dbReference type="EMBL" id="PXW54480.1"/>
    </source>
</evidence>
<name>A0A2V3TXD1_9HYPH</name>
<feature type="transmembrane region" description="Helical" evidence="2">
    <location>
        <begin position="27"/>
        <end position="52"/>
    </location>
</feature>
<keyword evidence="2" id="KW-0472">Membrane</keyword>
<evidence type="ECO:0000256" key="2">
    <source>
        <dbReference type="SAM" id="Phobius"/>
    </source>
</evidence>
<evidence type="ECO:0000313" key="4">
    <source>
        <dbReference type="Proteomes" id="UP000248021"/>
    </source>
</evidence>
<keyword evidence="2" id="KW-0812">Transmembrane</keyword>
<evidence type="ECO:0000256" key="1">
    <source>
        <dbReference type="SAM" id="MobiDB-lite"/>
    </source>
</evidence>
<comment type="caution">
    <text evidence="3">The sequence shown here is derived from an EMBL/GenBank/DDBJ whole genome shotgun (WGS) entry which is preliminary data.</text>
</comment>
<sequence length="293" mass="31410">MPGQTIVQPSLPFMPIAVLPARRRAGIIASMVVAAGLSLTAGALPAAAQYFYDRPPGYVPLPPEPVPEAPWVTEAPRARRPWAPPPRSYADDAMPRGAVESLLARRGYSVEGPLRRRGDVYVATVMDRRGTLLRLAVDAFDGTILSRRVVAEVVPDWRDAPSPGSRWGAPDWDDESDAAPGRRYGSRGVDERYAAREPARPVEPRVIPAPPMPRSIAPKAGETRAQPNIPHPPARPQSLGSDEGSGTPSPPEVAQAQPGDPARSPPLKSVQPERPAVVDIVPPDLPEVPPPSF</sequence>
<proteinExistence type="predicted"/>
<feature type="compositionally biased region" description="Basic and acidic residues" evidence="1">
    <location>
        <begin position="188"/>
        <end position="203"/>
    </location>
</feature>
<organism evidence="3 4">
    <name type="scientific">Chelatococcus asaccharovorans</name>
    <dbReference type="NCBI Taxonomy" id="28210"/>
    <lineage>
        <taxon>Bacteria</taxon>
        <taxon>Pseudomonadati</taxon>
        <taxon>Pseudomonadota</taxon>
        <taxon>Alphaproteobacteria</taxon>
        <taxon>Hyphomicrobiales</taxon>
        <taxon>Chelatococcaceae</taxon>
        <taxon>Chelatococcus</taxon>
    </lineage>
</organism>
<feature type="compositionally biased region" description="Polar residues" evidence="1">
    <location>
        <begin position="238"/>
        <end position="247"/>
    </location>
</feature>
<dbReference type="Proteomes" id="UP000248021">
    <property type="component" value="Unassembled WGS sequence"/>
</dbReference>
<protein>
    <submittedName>
        <fullName evidence="3">Uncharacterized protein</fullName>
    </submittedName>
</protein>
<keyword evidence="4" id="KW-1185">Reference proteome</keyword>
<gene>
    <name evidence="3" type="ORF">C7450_11110</name>
</gene>
<feature type="compositionally biased region" description="Pro residues" evidence="1">
    <location>
        <begin position="283"/>
        <end position="293"/>
    </location>
</feature>
<feature type="region of interest" description="Disordered" evidence="1">
    <location>
        <begin position="157"/>
        <end position="293"/>
    </location>
</feature>
<dbReference type="AlphaFoldDB" id="A0A2V3TXD1"/>
<keyword evidence="2" id="KW-1133">Transmembrane helix</keyword>